<keyword evidence="9 14" id="KW-0862">Zinc</keyword>
<dbReference type="GO" id="GO:0016567">
    <property type="term" value="P:protein ubiquitination"/>
    <property type="evidence" value="ECO:0007669"/>
    <property type="project" value="UniProtKB-UniRule"/>
</dbReference>
<dbReference type="InterPro" id="IPR018957">
    <property type="entry name" value="Znf_C3HC4_RING-type"/>
</dbReference>
<dbReference type="InterPro" id="IPR013083">
    <property type="entry name" value="Znf_RING/FYVE/PHD"/>
</dbReference>
<evidence type="ECO:0000256" key="2">
    <source>
        <dbReference type="ARBA" id="ARBA00004123"/>
    </source>
</evidence>
<evidence type="ECO:0000256" key="3">
    <source>
        <dbReference type="ARBA" id="ARBA00004906"/>
    </source>
</evidence>
<evidence type="ECO:0000256" key="12">
    <source>
        <dbReference type="ARBA" id="ARBA00023242"/>
    </source>
</evidence>
<evidence type="ECO:0000259" key="16">
    <source>
        <dbReference type="PROSITE" id="PS50089"/>
    </source>
</evidence>
<proteinExistence type="inferred from homology"/>
<evidence type="ECO:0000256" key="1">
    <source>
        <dbReference type="ARBA" id="ARBA00000900"/>
    </source>
</evidence>
<comment type="catalytic activity">
    <reaction evidence="1 14">
        <text>S-ubiquitinyl-[E2 ubiquitin-conjugating enzyme]-L-cysteine + [acceptor protein]-L-lysine = [E2 ubiquitin-conjugating enzyme]-L-cysteine + N(6)-ubiquitinyl-[acceptor protein]-L-lysine.</text>
        <dbReference type="EC" id="2.3.2.27"/>
    </reaction>
</comment>
<evidence type="ECO:0000256" key="9">
    <source>
        <dbReference type="ARBA" id="ARBA00022833"/>
    </source>
</evidence>
<dbReference type="Pfam" id="PF00097">
    <property type="entry name" value="zf-C3HC4"/>
    <property type="match status" value="1"/>
</dbReference>
<dbReference type="PANTHER" id="PTHR23163">
    <property type="entry name" value="RING FINGER PROTEIN-RELATED"/>
    <property type="match status" value="1"/>
</dbReference>
<evidence type="ECO:0000256" key="15">
    <source>
        <dbReference type="SAM" id="Coils"/>
    </source>
</evidence>
<dbReference type="GO" id="GO:0008270">
    <property type="term" value="F:zinc ion binding"/>
    <property type="evidence" value="ECO:0007669"/>
    <property type="project" value="UniProtKB-KW"/>
</dbReference>
<keyword evidence="5 14" id="KW-0808">Transferase</keyword>
<comment type="subcellular location">
    <subcellularLocation>
        <location evidence="2 14">Nucleus</location>
    </subcellularLocation>
</comment>
<dbReference type="GO" id="GO:0033503">
    <property type="term" value="C:HULC complex"/>
    <property type="evidence" value="ECO:0007669"/>
    <property type="project" value="TreeGrafter"/>
</dbReference>
<evidence type="ECO:0000256" key="14">
    <source>
        <dbReference type="RuleBase" id="RU365038"/>
    </source>
</evidence>
<dbReference type="GO" id="GO:0006325">
    <property type="term" value="P:chromatin organization"/>
    <property type="evidence" value="ECO:0007669"/>
    <property type="project" value="UniProtKB-KW"/>
</dbReference>
<dbReference type="InterPro" id="IPR001841">
    <property type="entry name" value="Znf_RING"/>
</dbReference>
<feature type="domain" description="RING-type" evidence="16">
    <location>
        <begin position="143"/>
        <end position="183"/>
    </location>
</feature>
<evidence type="ECO:0000313" key="18">
    <source>
        <dbReference type="Proteomes" id="UP000265618"/>
    </source>
</evidence>
<dbReference type="OrthoDB" id="10266039at2759"/>
<evidence type="ECO:0000256" key="7">
    <source>
        <dbReference type="ARBA" id="ARBA00022771"/>
    </source>
</evidence>
<dbReference type="GO" id="GO:0005634">
    <property type="term" value="C:nucleus"/>
    <property type="evidence" value="ECO:0007669"/>
    <property type="project" value="UniProtKB-SubCell"/>
</dbReference>
<keyword evidence="7 13" id="KW-0863">Zinc-finger</keyword>
<comment type="caution">
    <text evidence="17">The sequence shown here is derived from an EMBL/GenBank/DDBJ whole genome shotgun (WGS) entry which is preliminary data.</text>
</comment>
<feature type="coiled-coil region" evidence="15">
    <location>
        <begin position="50"/>
        <end position="110"/>
    </location>
</feature>
<comment type="pathway">
    <text evidence="3 14">Protein modification; protein ubiquitination.</text>
</comment>
<dbReference type="PROSITE" id="PS00518">
    <property type="entry name" value="ZF_RING_1"/>
    <property type="match status" value="1"/>
</dbReference>
<name>A0A9K3CNE6_9EUKA</name>
<evidence type="ECO:0000256" key="6">
    <source>
        <dbReference type="ARBA" id="ARBA00022723"/>
    </source>
</evidence>
<dbReference type="AlphaFoldDB" id="A0A9K3CNE6"/>
<keyword evidence="10 14" id="KW-0156">Chromatin regulator</keyword>
<keyword evidence="8 14" id="KW-0833">Ubl conjugation pathway</keyword>
<dbReference type="InterPro" id="IPR013956">
    <property type="entry name" value="E3_ubiquit_lig_Bre1"/>
</dbReference>
<keyword evidence="18" id="KW-1185">Reference proteome</keyword>
<dbReference type="EMBL" id="BDIP01000019">
    <property type="protein sequence ID" value="GIQ79525.1"/>
    <property type="molecule type" value="Genomic_DNA"/>
</dbReference>
<gene>
    <name evidence="17" type="ORF">KIPB_000179</name>
</gene>
<evidence type="ECO:0000256" key="13">
    <source>
        <dbReference type="PROSITE-ProRule" id="PRU00175"/>
    </source>
</evidence>
<reference evidence="17 18" key="1">
    <citation type="journal article" date="2018" name="PLoS ONE">
        <title>The draft genome of Kipferlia bialata reveals reductive genome evolution in fornicate parasites.</title>
        <authorList>
            <person name="Tanifuji G."/>
            <person name="Takabayashi S."/>
            <person name="Kume K."/>
            <person name="Takagi M."/>
            <person name="Nakayama T."/>
            <person name="Kamikawa R."/>
            <person name="Inagaki Y."/>
            <person name="Hashimoto T."/>
        </authorList>
    </citation>
    <scope>NUCLEOTIDE SEQUENCE [LARGE SCALE GENOMIC DNA]</scope>
    <source>
        <strain evidence="17">NY0173</strain>
    </source>
</reference>
<comment type="similarity">
    <text evidence="4 14">Belongs to the BRE1 family.</text>
</comment>
<protein>
    <recommendedName>
        <fullName evidence="14">E3 ubiquitin protein ligase</fullName>
        <ecNumber evidence="14">2.3.2.27</ecNumber>
    </recommendedName>
</protein>
<evidence type="ECO:0000256" key="4">
    <source>
        <dbReference type="ARBA" id="ARBA00005555"/>
    </source>
</evidence>
<keyword evidence="6 14" id="KW-0479">Metal-binding</keyword>
<evidence type="ECO:0000256" key="10">
    <source>
        <dbReference type="ARBA" id="ARBA00022853"/>
    </source>
</evidence>
<evidence type="ECO:0000256" key="8">
    <source>
        <dbReference type="ARBA" id="ARBA00022786"/>
    </source>
</evidence>
<dbReference type="InterPro" id="IPR017907">
    <property type="entry name" value="Znf_RING_CS"/>
</dbReference>
<accession>A0A9K3CNE6</accession>
<dbReference type="Gene3D" id="3.30.40.10">
    <property type="entry name" value="Zinc/RING finger domain, C3HC4 (zinc finger)"/>
    <property type="match status" value="1"/>
</dbReference>
<dbReference type="SMART" id="SM00184">
    <property type="entry name" value="RING"/>
    <property type="match status" value="1"/>
</dbReference>
<dbReference type="GO" id="GO:0061630">
    <property type="term" value="F:ubiquitin protein ligase activity"/>
    <property type="evidence" value="ECO:0007669"/>
    <property type="project" value="UniProtKB-EC"/>
</dbReference>
<dbReference type="Proteomes" id="UP000265618">
    <property type="component" value="Unassembled WGS sequence"/>
</dbReference>
<evidence type="ECO:0000313" key="17">
    <source>
        <dbReference type="EMBL" id="GIQ79525.1"/>
    </source>
</evidence>
<keyword evidence="12 14" id="KW-0539">Nucleus</keyword>
<organism evidence="17 18">
    <name type="scientific">Kipferlia bialata</name>
    <dbReference type="NCBI Taxonomy" id="797122"/>
    <lineage>
        <taxon>Eukaryota</taxon>
        <taxon>Metamonada</taxon>
        <taxon>Carpediemonas-like organisms</taxon>
        <taxon>Kipferlia</taxon>
    </lineage>
</organism>
<dbReference type="PROSITE" id="PS50089">
    <property type="entry name" value="ZF_RING_2"/>
    <property type="match status" value="1"/>
</dbReference>
<evidence type="ECO:0000256" key="5">
    <source>
        <dbReference type="ARBA" id="ARBA00022679"/>
    </source>
</evidence>
<sequence>MYVHEAELAAVRGLCDAKARVVGEMNERVEKVRVRLRQERLGMADLQKANLSLKTQVAEGQARLQALRQEGGAALVAALKESVQSASRMAAEANAKLQAGQADLRQTQEVNAAYSHLLQGNNAAADLVNTQHLLEKYRAYFLCPVCRNVRPKDTVLLRKCGHTMCGACAESNIKTRNRNCPSCGTRIDKADVLPISWAEAKE</sequence>
<evidence type="ECO:0000256" key="11">
    <source>
        <dbReference type="ARBA" id="ARBA00023054"/>
    </source>
</evidence>
<dbReference type="SUPFAM" id="SSF57850">
    <property type="entry name" value="RING/U-box"/>
    <property type="match status" value="1"/>
</dbReference>
<dbReference type="PANTHER" id="PTHR23163:SF0">
    <property type="entry name" value="E3 UBIQUITIN-PROTEIN LIGASE BRE1"/>
    <property type="match status" value="1"/>
</dbReference>
<keyword evidence="11 14" id="KW-0175">Coiled coil</keyword>
<dbReference type="EC" id="2.3.2.27" evidence="14"/>